<organism evidence="1 2">
    <name type="scientific">Ancylostoma ceylanicum</name>
    <dbReference type="NCBI Taxonomy" id="53326"/>
    <lineage>
        <taxon>Eukaryota</taxon>
        <taxon>Metazoa</taxon>
        <taxon>Ecdysozoa</taxon>
        <taxon>Nematoda</taxon>
        <taxon>Chromadorea</taxon>
        <taxon>Rhabditida</taxon>
        <taxon>Rhabditina</taxon>
        <taxon>Rhabditomorpha</taxon>
        <taxon>Strongyloidea</taxon>
        <taxon>Ancylostomatidae</taxon>
        <taxon>Ancylostomatinae</taxon>
        <taxon>Ancylostoma</taxon>
    </lineage>
</organism>
<dbReference type="AlphaFoldDB" id="A0A016VA31"/>
<sequence length="92" mass="10759">MSDFRTTNFGIIFWNAKWRFHLIFCTCSKAHFFLFVTIHFHTDLPAFVVVFEAPVEAITRRHVQYLKGDLEVHYFTISGAIGETSIMEKLSK</sequence>
<name>A0A016VA31_9BILA</name>
<protein>
    <submittedName>
        <fullName evidence="1">Uncharacterized protein</fullName>
    </submittedName>
</protein>
<gene>
    <name evidence="1" type="primary">Acey_s0014.g2335</name>
    <name evidence="1" type="ORF">Y032_0014g2335</name>
</gene>
<dbReference type="Proteomes" id="UP000024635">
    <property type="component" value="Unassembled WGS sequence"/>
</dbReference>
<comment type="caution">
    <text evidence="1">The sequence shown here is derived from an EMBL/GenBank/DDBJ whole genome shotgun (WGS) entry which is preliminary data.</text>
</comment>
<reference evidence="2" key="1">
    <citation type="journal article" date="2015" name="Nat. Genet.">
        <title>The genome and transcriptome of the zoonotic hookworm Ancylostoma ceylanicum identify infection-specific gene families.</title>
        <authorList>
            <person name="Schwarz E.M."/>
            <person name="Hu Y."/>
            <person name="Antoshechkin I."/>
            <person name="Miller M.M."/>
            <person name="Sternberg P.W."/>
            <person name="Aroian R.V."/>
        </authorList>
    </citation>
    <scope>NUCLEOTIDE SEQUENCE</scope>
    <source>
        <strain evidence="2">HY135</strain>
    </source>
</reference>
<keyword evidence="2" id="KW-1185">Reference proteome</keyword>
<evidence type="ECO:0000313" key="1">
    <source>
        <dbReference type="EMBL" id="EYC24121.1"/>
    </source>
</evidence>
<dbReference type="EMBL" id="JARK01001350">
    <property type="protein sequence ID" value="EYC24121.1"/>
    <property type="molecule type" value="Genomic_DNA"/>
</dbReference>
<evidence type="ECO:0000313" key="2">
    <source>
        <dbReference type="Proteomes" id="UP000024635"/>
    </source>
</evidence>
<accession>A0A016VA31</accession>
<proteinExistence type="predicted"/>